<protein>
    <submittedName>
        <fullName evidence="2">Uncharacterized protein</fullName>
    </submittedName>
</protein>
<evidence type="ECO:0000313" key="2">
    <source>
        <dbReference type="WBParaSite" id="Minc3s01726g25887"/>
    </source>
</evidence>
<dbReference type="SUPFAM" id="SSF50630">
    <property type="entry name" value="Acid proteases"/>
    <property type="match status" value="1"/>
</dbReference>
<name>A0A914MLY4_MELIC</name>
<sequence>MKKILSKGGQKFNFNKTEKRILRNNEDEGFFVDFALIIYKDSFTNEDYDIFYSLDFCYDEEEDFKNYCNLDLMSKPINATFDDQNFDKIVIFVDQVVNNKGERIINVGNNTEFELYHSYEDKVIKGNAKNIEKIAKALNALVDDEDTYYLNERCSEIKSGGKSTIGLKFKNSNTTINVSGSDIANYGYEDKCELGLGIDGENQLTFSSQIFTNYCVLFDTLLNQIAFAPKVVKPKDMKWHFCN</sequence>
<dbReference type="AlphaFoldDB" id="A0A914MLY4"/>
<dbReference type="Gene3D" id="2.40.70.10">
    <property type="entry name" value="Acid Proteases"/>
    <property type="match status" value="1"/>
</dbReference>
<dbReference type="InterPro" id="IPR021109">
    <property type="entry name" value="Peptidase_aspartic_dom_sf"/>
</dbReference>
<evidence type="ECO:0000313" key="1">
    <source>
        <dbReference type="Proteomes" id="UP000887563"/>
    </source>
</evidence>
<reference evidence="2" key="1">
    <citation type="submission" date="2022-11" db="UniProtKB">
        <authorList>
            <consortium name="WormBaseParasite"/>
        </authorList>
    </citation>
    <scope>IDENTIFICATION</scope>
</reference>
<organism evidence="1 2">
    <name type="scientific">Meloidogyne incognita</name>
    <name type="common">Southern root-knot nematode worm</name>
    <name type="synonym">Oxyuris incognita</name>
    <dbReference type="NCBI Taxonomy" id="6306"/>
    <lineage>
        <taxon>Eukaryota</taxon>
        <taxon>Metazoa</taxon>
        <taxon>Ecdysozoa</taxon>
        <taxon>Nematoda</taxon>
        <taxon>Chromadorea</taxon>
        <taxon>Rhabditida</taxon>
        <taxon>Tylenchina</taxon>
        <taxon>Tylenchomorpha</taxon>
        <taxon>Tylenchoidea</taxon>
        <taxon>Meloidogynidae</taxon>
        <taxon>Meloidogyninae</taxon>
        <taxon>Meloidogyne</taxon>
        <taxon>Meloidogyne incognita group</taxon>
    </lineage>
</organism>
<proteinExistence type="predicted"/>
<keyword evidence="1" id="KW-1185">Reference proteome</keyword>
<dbReference type="Proteomes" id="UP000887563">
    <property type="component" value="Unplaced"/>
</dbReference>
<dbReference type="WBParaSite" id="Minc3s01726g25887">
    <property type="protein sequence ID" value="Minc3s01726g25887"/>
    <property type="gene ID" value="Minc3s01726g25887"/>
</dbReference>
<accession>A0A914MLY4</accession>